<keyword evidence="3" id="KW-1185">Reference proteome</keyword>
<dbReference type="Pfam" id="PF02661">
    <property type="entry name" value="Fic"/>
    <property type="match status" value="1"/>
</dbReference>
<evidence type="ECO:0000259" key="1">
    <source>
        <dbReference type="PROSITE" id="PS51459"/>
    </source>
</evidence>
<evidence type="ECO:0000313" key="2">
    <source>
        <dbReference type="EMBL" id="TEB26417.1"/>
    </source>
</evidence>
<dbReference type="OrthoDB" id="3049701at2759"/>
<feature type="domain" description="Fido" evidence="1">
    <location>
        <begin position="7"/>
        <end position="88"/>
    </location>
</feature>
<name>A0A4Y7SX34_COPMI</name>
<dbReference type="AlphaFoldDB" id="A0A4Y7SX34"/>
<comment type="caution">
    <text evidence="2">The sequence shown here is derived from an EMBL/GenBank/DDBJ whole genome shotgun (WGS) entry which is preliminary data.</text>
</comment>
<dbReference type="Gene3D" id="1.20.120.1870">
    <property type="entry name" value="Fic/DOC protein, Fido domain"/>
    <property type="match status" value="1"/>
</dbReference>
<organism evidence="2 3">
    <name type="scientific">Coprinellus micaceus</name>
    <name type="common">Glistening ink-cap mushroom</name>
    <name type="synonym">Coprinus micaceus</name>
    <dbReference type="NCBI Taxonomy" id="71717"/>
    <lineage>
        <taxon>Eukaryota</taxon>
        <taxon>Fungi</taxon>
        <taxon>Dikarya</taxon>
        <taxon>Basidiomycota</taxon>
        <taxon>Agaricomycotina</taxon>
        <taxon>Agaricomycetes</taxon>
        <taxon>Agaricomycetidae</taxon>
        <taxon>Agaricales</taxon>
        <taxon>Agaricineae</taxon>
        <taxon>Psathyrellaceae</taxon>
        <taxon>Coprinellus</taxon>
    </lineage>
</organism>
<protein>
    <recommendedName>
        <fullName evidence="1">Fido domain-containing protein</fullName>
    </recommendedName>
</protein>
<reference evidence="2 3" key="1">
    <citation type="journal article" date="2019" name="Nat. Ecol. Evol.">
        <title>Megaphylogeny resolves global patterns of mushroom evolution.</title>
        <authorList>
            <person name="Varga T."/>
            <person name="Krizsan K."/>
            <person name="Foldi C."/>
            <person name="Dima B."/>
            <person name="Sanchez-Garcia M."/>
            <person name="Sanchez-Ramirez S."/>
            <person name="Szollosi G.J."/>
            <person name="Szarkandi J.G."/>
            <person name="Papp V."/>
            <person name="Albert L."/>
            <person name="Andreopoulos W."/>
            <person name="Angelini C."/>
            <person name="Antonin V."/>
            <person name="Barry K.W."/>
            <person name="Bougher N.L."/>
            <person name="Buchanan P."/>
            <person name="Buyck B."/>
            <person name="Bense V."/>
            <person name="Catcheside P."/>
            <person name="Chovatia M."/>
            <person name="Cooper J."/>
            <person name="Damon W."/>
            <person name="Desjardin D."/>
            <person name="Finy P."/>
            <person name="Geml J."/>
            <person name="Haridas S."/>
            <person name="Hughes K."/>
            <person name="Justo A."/>
            <person name="Karasinski D."/>
            <person name="Kautmanova I."/>
            <person name="Kiss B."/>
            <person name="Kocsube S."/>
            <person name="Kotiranta H."/>
            <person name="LaButti K.M."/>
            <person name="Lechner B.E."/>
            <person name="Liimatainen K."/>
            <person name="Lipzen A."/>
            <person name="Lukacs Z."/>
            <person name="Mihaltcheva S."/>
            <person name="Morgado L.N."/>
            <person name="Niskanen T."/>
            <person name="Noordeloos M.E."/>
            <person name="Ohm R.A."/>
            <person name="Ortiz-Santana B."/>
            <person name="Ovrebo C."/>
            <person name="Racz N."/>
            <person name="Riley R."/>
            <person name="Savchenko A."/>
            <person name="Shiryaev A."/>
            <person name="Soop K."/>
            <person name="Spirin V."/>
            <person name="Szebenyi C."/>
            <person name="Tomsovsky M."/>
            <person name="Tulloss R.E."/>
            <person name="Uehling J."/>
            <person name="Grigoriev I.V."/>
            <person name="Vagvolgyi C."/>
            <person name="Papp T."/>
            <person name="Martin F.M."/>
            <person name="Miettinen O."/>
            <person name="Hibbett D.S."/>
            <person name="Nagy L.G."/>
        </authorList>
    </citation>
    <scope>NUCLEOTIDE SEQUENCE [LARGE SCALE GENOMIC DNA]</scope>
    <source>
        <strain evidence="2 3">FP101781</strain>
    </source>
</reference>
<dbReference type="STRING" id="71717.A0A4Y7SX34"/>
<gene>
    <name evidence="2" type="ORF">FA13DRAFT_1602148</name>
</gene>
<evidence type="ECO:0000313" key="3">
    <source>
        <dbReference type="Proteomes" id="UP000298030"/>
    </source>
</evidence>
<sequence length="88" mass="9780">SRFSRVFTAEYARRLNAQIASQAAVVKPTELVSAIARPLQHAVFEPDKGPEYLPAALAFGLVKERPFVDGNKRTAYFIANEYRKALGL</sequence>
<proteinExistence type="predicted"/>
<feature type="non-terminal residue" evidence="2">
    <location>
        <position position="1"/>
    </location>
</feature>
<dbReference type="InterPro" id="IPR053737">
    <property type="entry name" value="Type_II_TA_Toxin"/>
</dbReference>
<dbReference type="PROSITE" id="PS51459">
    <property type="entry name" value="FIDO"/>
    <property type="match status" value="1"/>
</dbReference>
<dbReference type="InterPro" id="IPR003812">
    <property type="entry name" value="Fido"/>
</dbReference>
<feature type="non-terminal residue" evidence="2">
    <location>
        <position position="88"/>
    </location>
</feature>
<accession>A0A4Y7SX34</accession>
<dbReference type="Proteomes" id="UP000298030">
    <property type="component" value="Unassembled WGS sequence"/>
</dbReference>
<dbReference type="EMBL" id="QPFP01000048">
    <property type="protein sequence ID" value="TEB26417.1"/>
    <property type="molecule type" value="Genomic_DNA"/>
</dbReference>